<dbReference type="GO" id="GO:0006313">
    <property type="term" value="P:DNA transposition"/>
    <property type="evidence" value="ECO:0007669"/>
    <property type="project" value="InterPro"/>
</dbReference>
<dbReference type="InterPro" id="IPR002559">
    <property type="entry name" value="Transposase_11"/>
</dbReference>
<dbReference type="AlphaFoldDB" id="J9G3U7"/>
<name>J9G3U7_9ZZZZ</name>
<dbReference type="EMBL" id="AMCI01002768">
    <property type="protein sequence ID" value="EJX01897.1"/>
    <property type="molecule type" value="Genomic_DNA"/>
</dbReference>
<reference evidence="2" key="1">
    <citation type="journal article" date="2012" name="PLoS ONE">
        <title>Gene sets for utilization of primary and secondary nutrition supplies in the distal gut of endangered iberian lynx.</title>
        <authorList>
            <person name="Alcaide M."/>
            <person name="Messina E."/>
            <person name="Richter M."/>
            <person name="Bargiela R."/>
            <person name="Peplies J."/>
            <person name="Huws S.A."/>
            <person name="Newbold C.J."/>
            <person name="Golyshin P.N."/>
            <person name="Simon M.A."/>
            <person name="Lopez G."/>
            <person name="Yakimov M.M."/>
            <person name="Ferrer M."/>
        </authorList>
    </citation>
    <scope>NUCLEOTIDE SEQUENCE</scope>
</reference>
<sequence>MEFLADSAYSGQKHLDIIESFGMKPVVCEKGTAKTPLTEEQKQNNRAKSKRRCRIEHIFGFIENSMGGSFVRCIGLKRTAAYQWLTMFAYNLCRQVQLQV</sequence>
<organism evidence="2">
    <name type="scientific">gut metagenome</name>
    <dbReference type="NCBI Taxonomy" id="749906"/>
    <lineage>
        <taxon>unclassified sequences</taxon>
        <taxon>metagenomes</taxon>
        <taxon>organismal metagenomes</taxon>
    </lineage>
</organism>
<gene>
    <name evidence="2" type="ORF">EVA_09997</name>
</gene>
<comment type="caution">
    <text evidence="2">The sequence shown here is derived from an EMBL/GenBank/DDBJ whole genome shotgun (WGS) entry which is preliminary data.</text>
</comment>
<accession>J9G3U7</accession>
<dbReference type="GO" id="GO:0004803">
    <property type="term" value="F:transposase activity"/>
    <property type="evidence" value="ECO:0007669"/>
    <property type="project" value="InterPro"/>
</dbReference>
<evidence type="ECO:0000313" key="2">
    <source>
        <dbReference type="EMBL" id="EJX01897.1"/>
    </source>
</evidence>
<evidence type="ECO:0000259" key="1">
    <source>
        <dbReference type="Pfam" id="PF01609"/>
    </source>
</evidence>
<dbReference type="GO" id="GO:0003677">
    <property type="term" value="F:DNA binding"/>
    <property type="evidence" value="ECO:0007669"/>
    <property type="project" value="InterPro"/>
</dbReference>
<proteinExistence type="predicted"/>
<dbReference type="Pfam" id="PF01609">
    <property type="entry name" value="DDE_Tnp_1"/>
    <property type="match status" value="1"/>
</dbReference>
<protein>
    <submittedName>
        <fullName evidence="2">Protein containing Transposase, IS4-like domain protein</fullName>
    </submittedName>
</protein>
<feature type="domain" description="Transposase IS4-like" evidence="1">
    <location>
        <begin position="4"/>
        <end position="92"/>
    </location>
</feature>